<comment type="caution">
    <text evidence="2">The sequence shown here is derived from an EMBL/GenBank/DDBJ whole genome shotgun (WGS) entry which is preliminary data.</text>
</comment>
<proteinExistence type="predicted"/>
<evidence type="ECO:0000256" key="1">
    <source>
        <dbReference type="SAM" id="SignalP"/>
    </source>
</evidence>
<feature type="chain" id="PRO_5045158050" description="DUF2059 domain-containing protein" evidence="1">
    <location>
        <begin position="22"/>
        <end position="141"/>
    </location>
</feature>
<evidence type="ECO:0008006" key="4">
    <source>
        <dbReference type="Google" id="ProtNLM"/>
    </source>
</evidence>
<keyword evidence="1" id="KW-0732">Signal</keyword>
<dbReference type="EMBL" id="ACRG01000001">
    <property type="protein sequence ID" value="EFV81734.1"/>
    <property type="molecule type" value="Genomic_DNA"/>
</dbReference>
<feature type="signal peptide" evidence="1">
    <location>
        <begin position="1"/>
        <end position="21"/>
    </location>
</feature>
<protein>
    <recommendedName>
        <fullName evidence="4">DUF2059 domain-containing protein</fullName>
    </recommendedName>
</protein>
<gene>
    <name evidence="2" type="ORF">HMPREF0604_00313</name>
</gene>
<sequence length="141" mass="15828">MKLKTLLLPFATLVLCANAFAAPPSDASLERLFEVQKMDALLNQSLQSDGGIVLSDPKIQDFLKDVPKDKRPQLEEVLKKYTNQLMNEINALQENTQVHKAALDGIKAVYTQEEVNALIDFYGTAVGQLYLLKRRAILRLQ</sequence>
<reference evidence="2 3" key="1">
    <citation type="submission" date="2010-12" db="EMBL/GenBank/DDBJ databases">
        <title>The Genome Sequence of Neisseria mucosa strain C102.</title>
        <authorList>
            <consortium name="The Broad Institute Genome Sequencing Platform"/>
            <person name="Earl A."/>
            <person name="Ward D."/>
            <person name="Feldgarden M."/>
            <person name="Gevers D."/>
            <person name="Sibley C.D."/>
            <person name="Field T.R."/>
            <person name="Grinwis M."/>
            <person name="Eshaghurshan C.S."/>
            <person name="Surette M."/>
            <person name="Young S.K."/>
            <person name="Zeng Q."/>
            <person name="Gargeya S."/>
            <person name="Fitzgerald M."/>
            <person name="Haas B."/>
            <person name="Abouelleil A."/>
            <person name="Alvarado L."/>
            <person name="Arachchi H.M."/>
            <person name="Berlin A."/>
            <person name="Brown A."/>
            <person name="Chapman S.B."/>
            <person name="Chen Z."/>
            <person name="Dunbar C."/>
            <person name="Freedman E."/>
            <person name="Gearin G."/>
            <person name="Gellesch M."/>
            <person name="Goldberg J."/>
            <person name="Griggs A."/>
            <person name="Gujja S."/>
            <person name="Heilman E."/>
            <person name="Heiman D."/>
            <person name="Howarth C."/>
            <person name="Larson L."/>
            <person name="Lui A."/>
            <person name="MacDonald P.J.P."/>
            <person name="Mehta T."/>
            <person name="Montmayeur A."/>
            <person name="Murphy C."/>
            <person name="Neiman D."/>
            <person name="Pearson M."/>
            <person name="Priest M."/>
            <person name="Roberts A."/>
            <person name="Saif S."/>
            <person name="Shea T."/>
            <person name="Shenoy N."/>
            <person name="Sisk P."/>
            <person name="Stolte C."/>
            <person name="Sykes S."/>
            <person name="White J."/>
            <person name="Yandava C."/>
            <person name="Nusbaum C."/>
            <person name="Birren B."/>
        </authorList>
    </citation>
    <scope>NUCLEOTIDE SEQUENCE [LARGE SCALE GENOMIC DNA]</scope>
    <source>
        <strain evidence="2 3">C102</strain>
    </source>
</reference>
<name>A0ABP2KFS1_NEIMU</name>
<dbReference type="Proteomes" id="UP000003612">
    <property type="component" value="Unassembled WGS sequence"/>
</dbReference>
<dbReference type="RefSeq" id="WP_003746096.1">
    <property type="nucleotide sequence ID" value="NZ_GL635793.1"/>
</dbReference>
<organism evidence="2 3">
    <name type="scientific">Neisseria mucosa C102</name>
    <dbReference type="NCBI Taxonomy" id="435832"/>
    <lineage>
        <taxon>Bacteria</taxon>
        <taxon>Pseudomonadati</taxon>
        <taxon>Pseudomonadota</taxon>
        <taxon>Betaproteobacteria</taxon>
        <taxon>Neisseriales</taxon>
        <taxon>Neisseriaceae</taxon>
        <taxon>Neisseria</taxon>
    </lineage>
</organism>
<evidence type="ECO:0000313" key="3">
    <source>
        <dbReference type="Proteomes" id="UP000003612"/>
    </source>
</evidence>
<evidence type="ECO:0000313" key="2">
    <source>
        <dbReference type="EMBL" id="EFV81734.1"/>
    </source>
</evidence>
<keyword evidence="3" id="KW-1185">Reference proteome</keyword>
<accession>A0ABP2KFS1</accession>